<dbReference type="AlphaFoldDB" id="A0A4D7JH69"/>
<protein>
    <recommendedName>
        <fullName evidence="1">DUF4296 domain-containing protein</fullName>
    </recommendedName>
</protein>
<sequence>MGIYNIKKGNLNHMKLQYLFLTLIFLSFGSCSEDNSEDKPENLIDKEKMISIQKELYILDSEVNYVSGSVDSQRTVFKIYEDSIFERFGVDSTTYFESYQWYLKNPDELKDVTNAVIDSLTLEEQKLE</sequence>
<gene>
    <name evidence="2" type="ORF">DCC35_06445</name>
</gene>
<proteinExistence type="predicted"/>
<evidence type="ECO:0000313" key="3">
    <source>
        <dbReference type="Proteomes" id="UP000298616"/>
    </source>
</evidence>
<dbReference type="OrthoDB" id="1525222at2"/>
<feature type="domain" description="DUF4296" evidence="1">
    <location>
        <begin position="40"/>
        <end position="125"/>
    </location>
</feature>
<name>A0A4D7JH69_9BACT</name>
<reference evidence="2 3" key="1">
    <citation type="submission" date="2018-04" db="EMBL/GenBank/DDBJ databases">
        <title>Complete genome uncultured novel isolate.</title>
        <authorList>
            <person name="Merlino G."/>
        </authorList>
    </citation>
    <scope>NUCLEOTIDE SEQUENCE [LARGE SCALE GENOMIC DNA]</scope>
    <source>
        <strain evidence="3">R1DC9</strain>
    </source>
</reference>
<dbReference type="KEGG" id="fpf:DCC35_06445"/>
<evidence type="ECO:0000313" key="2">
    <source>
        <dbReference type="EMBL" id="QCK14403.1"/>
    </source>
</evidence>
<organism evidence="2 3">
    <name type="scientific">Mangrovivirga cuniculi</name>
    <dbReference type="NCBI Taxonomy" id="2715131"/>
    <lineage>
        <taxon>Bacteria</taxon>
        <taxon>Pseudomonadati</taxon>
        <taxon>Bacteroidota</taxon>
        <taxon>Cytophagia</taxon>
        <taxon>Cytophagales</taxon>
        <taxon>Mangrovivirgaceae</taxon>
        <taxon>Mangrovivirga</taxon>
    </lineage>
</organism>
<evidence type="ECO:0000259" key="1">
    <source>
        <dbReference type="Pfam" id="PF14129"/>
    </source>
</evidence>
<dbReference type="EMBL" id="CP028923">
    <property type="protein sequence ID" value="QCK14403.1"/>
    <property type="molecule type" value="Genomic_DNA"/>
</dbReference>
<dbReference type="Proteomes" id="UP000298616">
    <property type="component" value="Chromosome"/>
</dbReference>
<accession>A0A4D7JH69</accession>
<dbReference type="InterPro" id="IPR025381">
    <property type="entry name" value="DUF4296"/>
</dbReference>
<dbReference type="PROSITE" id="PS51257">
    <property type="entry name" value="PROKAR_LIPOPROTEIN"/>
    <property type="match status" value="1"/>
</dbReference>
<keyword evidence="3" id="KW-1185">Reference proteome</keyword>
<dbReference type="Pfam" id="PF14129">
    <property type="entry name" value="DUF4296"/>
    <property type="match status" value="1"/>
</dbReference>